<dbReference type="RefSeq" id="WP_210041484.1">
    <property type="nucleotide sequence ID" value="NZ_JAFFZU010000014.1"/>
</dbReference>
<evidence type="ECO:0000313" key="1">
    <source>
        <dbReference type="EMBL" id="MBP0944983.1"/>
    </source>
</evidence>
<dbReference type="InterPro" id="IPR005628">
    <property type="entry name" value="GspK"/>
</dbReference>
<dbReference type="PANTHER" id="PTHR38831:SF2">
    <property type="entry name" value="TYPE II SECRETION SYSTEM PROTEIN K"/>
    <property type="match status" value="1"/>
</dbReference>
<reference evidence="1 2" key="1">
    <citation type="journal article" date="2022" name="Syst. Appl. Microbiol.">
        <title>Pseudomonas alliivorans sp. nov., a plant-pathogenic bacterium isolated from onion foliage in Georgia, USA.</title>
        <authorList>
            <person name="Zhao M."/>
            <person name="Tyson C."/>
            <person name="Chen H.C."/>
            <person name="Paudel S."/>
            <person name="Gitaitis R."/>
            <person name="Kvitko B."/>
            <person name="Dutta B."/>
        </authorList>
    </citation>
    <scope>NUCLEOTIDE SEQUENCE [LARGE SCALE GENOMIC DNA]</scope>
    <source>
        <strain evidence="1 2">20GA0068</strain>
    </source>
</reference>
<name>A0ABS4C2X3_9PSED</name>
<proteinExistence type="predicted"/>
<organism evidence="1 2">
    <name type="scientific">Pseudomonas alliivorans</name>
    <dbReference type="NCBI Taxonomy" id="2810613"/>
    <lineage>
        <taxon>Bacteria</taxon>
        <taxon>Pseudomonadati</taxon>
        <taxon>Pseudomonadota</taxon>
        <taxon>Gammaproteobacteria</taxon>
        <taxon>Pseudomonadales</taxon>
        <taxon>Pseudomonadaceae</taxon>
        <taxon>Pseudomonas</taxon>
    </lineage>
</organism>
<dbReference type="EMBL" id="JAFFZW010000002">
    <property type="protein sequence ID" value="MBP0944983.1"/>
    <property type="molecule type" value="Genomic_DNA"/>
</dbReference>
<accession>A0ABS4C2X3</accession>
<gene>
    <name evidence="1" type="ORF">JTJ32_06530</name>
</gene>
<sequence>MKGSRRQHGVALLVVLWVLAILSLLLGSLAGWVQLESRQALQLRQHVQALMAAQAGIELAVQGLDNPAQRKKWIVDGREIPVMFDDAQLFIRLHSENGKLYLNNAEPDDFSRLALACGATQAQASQIGSELVAKRNDGQTPFKLLEELAQLPSMSQTLYNRLLPEITLWSGYDRPDPAFASPLMRNALGLPSQSALGMDPGEVLVIDSRARMPDGSAARVQATVLLRPEPGVEKAYEVLRWGK</sequence>
<dbReference type="PANTHER" id="PTHR38831">
    <property type="entry name" value="TYPE II SECRETION SYSTEM PROTEIN K"/>
    <property type="match status" value="1"/>
</dbReference>
<comment type="caution">
    <text evidence="1">The sequence shown here is derived from an EMBL/GenBank/DDBJ whole genome shotgun (WGS) entry which is preliminary data.</text>
</comment>
<dbReference type="Proteomes" id="UP000673197">
    <property type="component" value="Unassembled WGS sequence"/>
</dbReference>
<keyword evidence="2" id="KW-1185">Reference proteome</keyword>
<protein>
    <submittedName>
        <fullName evidence="1">General secretion pathway protein GspK</fullName>
    </submittedName>
</protein>
<evidence type="ECO:0000313" key="2">
    <source>
        <dbReference type="Proteomes" id="UP000673197"/>
    </source>
</evidence>